<dbReference type="CDD" id="cd00831">
    <property type="entry name" value="CHS_like"/>
    <property type="match status" value="1"/>
</dbReference>
<dbReference type="RefSeq" id="WP_160918943.1">
    <property type="nucleotide sequence ID" value="NZ_WMEY01000002.1"/>
</dbReference>
<keyword evidence="2" id="KW-0808">Transferase</keyword>
<comment type="caution">
    <text evidence="7">The sequence shown here is derived from an EMBL/GenBank/DDBJ whole genome shotgun (WGS) entry which is preliminary data.</text>
</comment>
<feature type="active site" description="Acyl-thioester intermediate" evidence="4">
    <location>
        <position position="142"/>
    </location>
</feature>
<evidence type="ECO:0000313" key="7">
    <source>
        <dbReference type="EMBL" id="MYL63319.1"/>
    </source>
</evidence>
<dbReference type="PIRSF" id="PIRSF000451">
    <property type="entry name" value="PKS_III"/>
    <property type="match status" value="1"/>
</dbReference>
<evidence type="ECO:0000259" key="6">
    <source>
        <dbReference type="Pfam" id="PF02797"/>
    </source>
</evidence>
<dbReference type="Pfam" id="PF02797">
    <property type="entry name" value="Chal_sti_synt_C"/>
    <property type="match status" value="1"/>
</dbReference>
<evidence type="ECO:0000256" key="2">
    <source>
        <dbReference type="ARBA" id="ARBA00022679"/>
    </source>
</evidence>
<name>A0A845EXR0_9BACL</name>
<dbReference type="GO" id="GO:0030639">
    <property type="term" value="P:polyketide biosynthetic process"/>
    <property type="evidence" value="ECO:0007669"/>
    <property type="project" value="TreeGrafter"/>
</dbReference>
<evidence type="ECO:0000313" key="8">
    <source>
        <dbReference type="Proteomes" id="UP000447833"/>
    </source>
</evidence>
<dbReference type="AlphaFoldDB" id="A0A845EXR0"/>
<accession>A0A845EXR0</accession>
<organism evidence="7 8">
    <name type="scientific">Guptibacillus hwajinpoensis</name>
    <dbReference type="NCBI Taxonomy" id="208199"/>
    <lineage>
        <taxon>Bacteria</taxon>
        <taxon>Bacillati</taxon>
        <taxon>Bacillota</taxon>
        <taxon>Bacilli</taxon>
        <taxon>Bacillales</taxon>
        <taxon>Guptibacillaceae</taxon>
        <taxon>Guptibacillus</taxon>
    </lineage>
</organism>
<feature type="domain" description="Chalcone/stilbene synthase N-terminal" evidence="5">
    <location>
        <begin position="1"/>
        <end position="201"/>
    </location>
</feature>
<dbReference type="InterPro" id="IPR018088">
    <property type="entry name" value="Chalcone/stilbene_synthase_AS"/>
</dbReference>
<dbReference type="PROSITE" id="PS00441">
    <property type="entry name" value="CHALCONE_SYNTH"/>
    <property type="match status" value="1"/>
</dbReference>
<evidence type="ECO:0000256" key="3">
    <source>
        <dbReference type="ARBA" id="ARBA00023315"/>
    </source>
</evidence>
<proteinExistence type="inferred from homology"/>
<dbReference type="InterPro" id="IPR011141">
    <property type="entry name" value="Polyketide_synthase_type-III"/>
</dbReference>
<dbReference type="Pfam" id="PF00195">
    <property type="entry name" value="Chal_sti_synt_N"/>
    <property type="match status" value="1"/>
</dbReference>
<comment type="similarity">
    <text evidence="1">Belongs to the thiolase-like superfamily. Chalcone/stilbene synthases family.</text>
</comment>
<dbReference type="InterPro" id="IPR001099">
    <property type="entry name" value="Chalcone/stilbene_synt_N"/>
</dbReference>
<reference evidence="7 8" key="1">
    <citation type="submission" date="2019-11" db="EMBL/GenBank/DDBJ databases">
        <title>Genome sequences of 17 halophilic strains isolated from different environments.</title>
        <authorList>
            <person name="Furrow R.E."/>
        </authorList>
    </citation>
    <scope>NUCLEOTIDE SEQUENCE [LARGE SCALE GENOMIC DNA]</scope>
    <source>
        <strain evidence="7 8">22506_14_FS</strain>
    </source>
</reference>
<feature type="domain" description="Chalcone/stilbene synthase C-terminal" evidence="6">
    <location>
        <begin position="221"/>
        <end position="358"/>
    </location>
</feature>
<protein>
    <submittedName>
        <fullName evidence="7">Type III polyketide synthase</fullName>
    </submittedName>
</protein>
<keyword evidence="3" id="KW-0012">Acyltransferase</keyword>
<gene>
    <name evidence="7" type="ORF">GLW07_08110</name>
</gene>
<dbReference type="EMBL" id="WMEY01000002">
    <property type="protein sequence ID" value="MYL63319.1"/>
    <property type="molecule type" value="Genomic_DNA"/>
</dbReference>
<dbReference type="Gene3D" id="3.40.47.10">
    <property type="match status" value="2"/>
</dbReference>
<dbReference type="PANTHER" id="PTHR11877">
    <property type="entry name" value="HYDROXYMETHYLGLUTARYL-COA SYNTHASE"/>
    <property type="match status" value="1"/>
</dbReference>
<evidence type="ECO:0000259" key="5">
    <source>
        <dbReference type="Pfam" id="PF00195"/>
    </source>
</evidence>
<dbReference type="PANTHER" id="PTHR11877:SF99">
    <property type="entry name" value="1,3,6,8-TETRAHYDROXYNAPHTHALENE SYNTHASE"/>
    <property type="match status" value="1"/>
</dbReference>
<dbReference type="SUPFAM" id="SSF53901">
    <property type="entry name" value="Thiolase-like"/>
    <property type="match status" value="1"/>
</dbReference>
<dbReference type="InterPro" id="IPR012328">
    <property type="entry name" value="Chalcone/stilbene_synt_C"/>
</dbReference>
<sequence>MILSIGKCLPPHCLEQTEAASFAKKQFGQHFKDIERLLPVFQSAEIDTRYFAMPLEWYSSGPTFEEKNEKYITLAVEYAKKAVEHCLQNPVYLKEAVSCEDVDAIFFVSTTGISTPSIEARLMNVLPFSLHTKRIPIWGLGCAGGAAGIARAHDYCLAHPEQAVLVINVELCSLTFQHGDYSKSNLIGTALFADGTSSVLMIGEKSPIKKRSNMNSLAKVVATRSTLMKNSEDVMGWEVSNEGLHVVFSKSIPSIVASWLEPNVLQFLSSEKKTTEEINYFIAHPGGTKVLTAYEEALGFSRDMTSVSRDVLRNYGNMSSVTVVYVLDQILQNGCKEEDIGLMAALGPGFCSELLLLKWERGEA</sequence>
<dbReference type="GO" id="GO:0016747">
    <property type="term" value="F:acyltransferase activity, transferring groups other than amino-acyl groups"/>
    <property type="evidence" value="ECO:0007669"/>
    <property type="project" value="InterPro"/>
</dbReference>
<dbReference type="InterPro" id="IPR016039">
    <property type="entry name" value="Thiolase-like"/>
</dbReference>
<dbReference type="Proteomes" id="UP000447833">
    <property type="component" value="Unassembled WGS sequence"/>
</dbReference>
<evidence type="ECO:0000256" key="4">
    <source>
        <dbReference type="PIRSR" id="PIRSR000451-1"/>
    </source>
</evidence>
<evidence type="ECO:0000256" key="1">
    <source>
        <dbReference type="ARBA" id="ARBA00005531"/>
    </source>
</evidence>